<dbReference type="EMBL" id="AWQX01000003">
    <property type="protein sequence ID" value="EST36842.1"/>
    <property type="molecule type" value="Genomic_DNA"/>
</dbReference>
<keyword evidence="2" id="KW-0067">ATP-binding</keyword>
<dbReference type="GO" id="GO:0003677">
    <property type="term" value="F:DNA binding"/>
    <property type="evidence" value="ECO:0007669"/>
    <property type="project" value="InterPro"/>
</dbReference>
<keyword evidence="6" id="KW-1185">Reference proteome</keyword>
<dbReference type="InterPro" id="IPR007111">
    <property type="entry name" value="NACHT_NTPase"/>
</dbReference>
<organism evidence="5 6">
    <name type="scientific">Streptomyces roseochromogenus subsp. oscitans DS 12.976</name>
    <dbReference type="NCBI Taxonomy" id="1352936"/>
    <lineage>
        <taxon>Bacteria</taxon>
        <taxon>Bacillati</taxon>
        <taxon>Actinomycetota</taxon>
        <taxon>Actinomycetes</taxon>
        <taxon>Kitasatosporales</taxon>
        <taxon>Streptomycetaceae</taxon>
        <taxon>Streptomyces</taxon>
    </lineage>
</organism>
<dbReference type="HOGENOM" id="CLU_009117_0_0_11"/>
<dbReference type="PROSITE" id="PS50837">
    <property type="entry name" value="NACHT"/>
    <property type="match status" value="1"/>
</dbReference>
<dbReference type="PROSITE" id="PS50943">
    <property type="entry name" value="HTH_CROC1"/>
    <property type="match status" value="1"/>
</dbReference>
<dbReference type="SUPFAM" id="SSF52058">
    <property type="entry name" value="L domain-like"/>
    <property type="match status" value="1"/>
</dbReference>
<dbReference type="SMART" id="SM00530">
    <property type="entry name" value="HTH_XRE"/>
    <property type="match status" value="1"/>
</dbReference>
<dbReference type="RefSeq" id="WP_023544070.1">
    <property type="nucleotide sequence ID" value="NZ_CM002285.1"/>
</dbReference>
<dbReference type="PATRIC" id="fig|1352936.5.peg.29"/>
<dbReference type="Pfam" id="PF05729">
    <property type="entry name" value="NACHT"/>
    <property type="match status" value="1"/>
</dbReference>
<dbReference type="Gene3D" id="3.80.10.10">
    <property type="entry name" value="Ribonuclease Inhibitor"/>
    <property type="match status" value="1"/>
</dbReference>
<dbReference type="Pfam" id="PF13560">
    <property type="entry name" value="HTH_31"/>
    <property type="match status" value="1"/>
</dbReference>
<protein>
    <recommendedName>
        <fullName evidence="7">HTH cro/C1-type domain-containing protein</fullName>
    </recommendedName>
</protein>
<dbReference type="SUPFAM" id="SSF47413">
    <property type="entry name" value="lambda repressor-like DNA-binding domains"/>
    <property type="match status" value="1"/>
</dbReference>
<comment type="caution">
    <text evidence="5">The sequence shown here is derived from an EMBL/GenBank/DDBJ whole genome shotgun (WGS) entry which is preliminary data.</text>
</comment>
<dbReference type="InterPro" id="IPR032675">
    <property type="entry name" value="LRR_dom_sf"/>
</dbReference>
<evidence type="ECO:0000259" key="3">
    <source>
        <dbReference type="PROSITE" id="PS50837"/>
    </source>
</evidence>
<reference evidence="5 6" key="1">
    <citation type="journal article" date="2014" name="Genome Announc.">
        <title>Draft Genome Sequence of Streptomyces roseochromogenes subsp. oscitans DS 12.976, Producer of the Aminocoumarin Antibiotic Clorobiocin.</title>
        <authorList>
            <person name="Ruckert C."/>
            <person name="Kalinowski J."/>
            <person name="Heide L."/>
            <person name="Apel A.K."/>
        </authorList>
    </citation>
    <scope>NUCLEOTIDE SEQUENCE [LARGE SCALE GENOMIC DNA]</scope>
    <source>
        <strain evidence="5 6">DS 12.976</strain>
    </source>
</reference>
<dbReference type="PANTHER" id="PTHR46844:SF1">
    <property type="entry name" value="SLR5058 PROTEIN"/>
    <property type="match status" value="1"/>
</dbReference>
<evidence type="ECO:0000256" key="1">
    <source>
        <dbReference type="ARBA" id="ARBA00022741"/>
    </source>
</evidence>
<evidence type="ECO:0000259" key="4">
    <source>
        <dbReference type="PROSITE" id="PS50943"/>
    </source>
</evidence>
<dbReference type="SUPFAM" id="SSF52540">
    <property type="entry name" value="P-loop containing nucleoside triphosphate hydrolases"/>
    <property type="match status" value="1"/>
</dbReference>
<keyword evidence="1" id="KW-0547">Nucleotide-binding</keyword>
<dbReference type="GO" id="GO:0005524">
    <property type="term" value="F:ATP binding"/>
    <property type="evidence" value="ECO:0007669"/>
    <property type="project" value="UniProtKB-KW"/>
</dbReference>
<evidence type="ECO:0000313" key="6">
    <source>
        <dbReference type="Proteomes" id="UP000017984"/>
    </source>
</evidence>
<dbReference type="STRING" id="1352936.M878_00145"/>
<sequence length="1028" mass="113783">MGDVYEDPLAELALRLRTLRAQRSLQMGGLQQRTGLGRTTISQALNGQVVPSETTLVALAKALGTDVEPLLALREAAARVPQVYQGSPRRVTRRPAQPRVQPSFEERYLSYLTERHSQLTVVGLDLSRPERARWPLDAAYLSLELAERPEDWPAGSDESNRPSVVVKRAEHALADCRRVLLRGLAGSGKTTLLQWLAVATARNELPEILADWRGQIPFVLPLRTLVRRGPLPEPHDFLSAVGAPLAASQPEGWADAVLARGEALVLVDGIDEVPQEHRGATRDWLERLLAAYKDAHFVVTTRPSAVPEGWLASLRFTELSVRSMSAADIGVFLGRWHTAARHSAATDAERSQLNDLEAALQVTVRAQRDLAQLSSTPLMCALICALHRDRRGHLPRGRMELYEAALSMLLVRRDLERSIDGPEGIQLTEHQSVQLLQRLAYWLIRNRQTEMERATAMALVGDALPAMQAVAEQGTADQVLKHLVGRSGLLRQPTMDTIDFVHRTFQDYLGAKAAIEAHDFPLLVNNAHDDQWEDVLRMAVAHARPAESADLLRRLVERGDAEDGHRSRLHLLAAASLQYATEIEPDARRLVEQRARALMPSRSREEAEELAALGPGILDLLPGPEGLEADEVGPVVKTAAAIGGDHAYAFLRRFAQSLPPDSAPYDLVEGWEHFSADEYARDILLSFHDRNRLTLTVHTHDQQKALRLLKPIASITFRESFTPDEIIEHLSAEHTHALRIYEGQRLTGLKFIRKLSALTELALSDCTELTHIEDLAGLPLSDLSLMHLPADFSFNALNSLPGLTDLSLYTRLPWKSLVGLPAPESLTSLHLGGWIGTRLAGISRWQQLRDLVINTAPDNGEWQEIATLTHLEELCISEYDLNHAVPMPSVTYLRLLPESDPQLDLVPDLFPSLERFFINCRAAQSGTIDIAPLSRIKRLQISISYASNVTGLELFPPGHSQAVPAATNNRHLIRLSGRNHQTGQALGVPCPVPLRTAARRWPGSSCRCSWSPARTRRTLSPSPASALL</sequence>
<dbReference type="PRINTS" id="PR00364">
    <property type="entry name" value="DISEASERSIST"/>
</dbReference>
<proteinExistence type="predicted"/>
<dbReference type="Gene3D" id="1.10.260.40">
    <property type="entry name" value="lambda repressor-like DNA-binding domains"/>
    <property type="match status" value="1"/>
</dbReference>
<dbReference type="Proteomes" id="UP000017984">
    <property type="component" value="Chromosome"/>
</dbReference>
<dbReference type="AlphaFoldDB" id="V6KXI4"/>
<dbReference type="PANTHER" id="PTHR46844">
    <property type="entry name" value="SLR5058 PROTEIN"/>
    <property type="match status" value="1"/>
</dbReference>
<gene>
    <name evidence="5" type="ORF">M878_00145</name>
</gene>
<dbReference type="CDD" id="cd00093">
    <property type="entry name" value="HTH_XRE"/>
    <property type="match status" value="1"/>
</dbReference>
<accession>V6KXI4</accession>
<dbReference type="InterPro" id="IPR027417">
    <property type="entry name" value="P-loop_NTPase"/>
</dbReference>
<evidence type="ECO:0008006" key="7">
    <source>
        <dbReference type="Google" id="ProtNLM"/>
    </source>
</evidence>
<feature type="domain" description="NACHT" evidence="3">
    <location>
        <begin position="177"/>
        <end position="516"/>
    </location>
</feature>
<evidence type="ECO:0000313" key="5">
    <source>
        <dbReference type="EMBL" id="EST36842.1"/>
    </source>
</evidence>
<dbReference type="InterPro" id="IPR010982">
    <property type="entry name" value="Lambda_DNA-bd_dom_sf"/>
</dbReference>
<name>V6KXI4_STRRC</name>
<feature type="domain" description="HTH cro/C1-type" evidence="4">
    <location>
        <begin position="16"/>
        <end position="70"/>
    </location>
</feature>
<dbReference type="InterPro" id="IPR001387">
    <property type="entry name" value="Cro/C1-type_HTH"/>
</dbReference>
<dbReference type="Gene3D" id="3.40.50.300">
    <property type="entry name" value="P-loop containing nucleotide triphosphate hydrolases"/>
    <property type="match status" value="1"/>
</dbReference>
<evidence type="ECO:0000256" key="2">
    <source>
        <dbReference type="ARBA" id="ARBA00022840"/>
    </source>
</evidence>